<feature type="compositionally biased region" description="Low complexity" evidence="1">
    <location>
        <begin position="141"/>
        <end position="171"/>
    </location>
</feature>
<comment type="caution">
    <text evidence="4">The sequence shown here is derived from an EMBL/GenBank/DDBJ whole genome shotgun (WGS) entry which is preliminary data.</text>
</comment>
<sequence>MSFLPSLLARLFVLFTLHHVKALENTNFFYFPSLSEPIPQVIAGDTLNVSWSSSYAKASKVFPVINMLGLCTKVTPESVSLTPSLASAATEPIVIKDTWDSPCHFQLGITDGYGWFDSGLVQIVNETRDATTWVATGSCTATTTSGSSSTAAVTASSAGTGSDTTGTADVASATTTCEPKPSGPGLGAGVGIGIGISAALAAIPMLLLFCRRRKEGTYEKNPQVEGQPQAWGGYYNNQPGPIHEVSSQTQYNELSAPNSNLIELDSQGQRK</sequence>
<dbReference type="Proteomes" id="UP001521116">
    <property type="component" value="Unassembled WGS sequence"/>
</dbReference>
<keyword evidence="3" id="KW-0732">Signal</keyword>
<feature type="signal peptide" evidence="3">
    <location>
        <begin position="1"/>
        <end position="22"/>
    </location>
</feature>
<evidence type="ECO:0000313" key="5">
    <source>
        <dbReference type="Proteomes" id="UP001521116"/>
    </source>
</evidence>
<keyword evidence="5" id="KW-1185">Reference proteome</keyword>
<gene>
    <name evidence="4" type="ORF">SLS56_008556</name>
</gene>
<feature type="region of interest" description="Disordered" evidence="1">
    <location>
        <begin position="141"/>
        <end position="183"/>
    </location>
</feature>
<evidence type="ECO:0008006" key="6">
    <source>
        <dbReference type="Google" id="ProtNLM"/>
    </source>
</evidence>
<evidence type="ECO:0000256" key="3">
    <source>
        <dbReference type="SAM" id="SignalP"/>
    </source>
</evidence>
<name>A0ABR3SJX0_9PEZI</name>
<evidence type="ECO:0000256" key="2">
    <source>
        <dbReference type="SAM" id="Phobius"/>
    </source>
</evidence>
<keyword evidence="2" id="KW-0472">Membrane</keyword>
<evidence type="ECO:0000313" key="4">
    <source>
        <dbReference type="EMBL" id="KAL1622948.1"/>
    </source>
</evidence>
<dbReference type="EMBL" id="JAJVDC020000128">
    <property type="protein sequence ID" value="KAL1622948.1"/>
    <property type="molecule type" value="Genomic_DNA"/>
</dbReference>
<evidence type="ECO:0000256" key="1">
    <source>
        <dbReference type="SAM" id="MobiDB-lite"/>
    </source>
</evidence>
<organism evidence="4 5">
    <name type="scientific">Neofusicoccum ribis</name>
    <dbReference type="NCBI Taxonomy" id="45134"/>
    <lineage>
        <taxon>Eukaryota</taxon>
        <taxon>Fungi</taxon>
        <taxon>Dikarya</taxon>
        <taxon>Ascomycota</taxon>
        <taxon>Pezizomycotina</taxon>
        <taxon>Dothideomycetes</taxon>
        <taxon>Dothideomycetes incertae sedis</taxon>
        <taxon>Botryosphaeriales</taxon>
        <taxon>Botryosphaeriaceae</taxon>
        <taxon>Neofusicoccum</taxon>
    </lineage>
</organism>
<keyword evidence="2" id="KW-1133">Transmembrane helix</keyword>
<feature type="chain" id="PRO_5047365248" description="Mid2 domain-containing protein" evidence="3">
    <location>
        <begin position="23"/>
        <end position="271"/>
    </location>
</feature>
<accession>A0ABR3SJX0</accession>
<reference evidence="4 5" key="1">
    <citation type="submission" date="2024-02" db="EMBL/GenBank/DDBJ databases">
        <title>De novo assembly and annotation of 12 fungi associated with fruit tree decline syndrome in Ontario, Canada.</title>
        <authorList>
            <person name="Sulman M."/>
            <person name="Ellouze W."/>
            <person name="Ilyukhin E."/>
        </authorList>
    </citation>
    <scope>NUCLEOTIDE SEQUENCE [LARGE SCALE GENOMIC DNA]</scope>
    <source>
        <strain evidence="4 5">M1-105</strain>
    </source>
</reference>
<keyword evidence="2" id="KW-0812">Transmembrane</keyword>
<feature type="transmembrane region" description="Helical" evidence="2">
    <location>
        <begin position="186"/>
        <end position="210"/>
    </location>
</feature>
<feature type="compositionally biased region" description="Polar residues" evidence="1">
    <location>
        <begin position="235"/>
        <end position="244"/>
    </location>
</feature>
<proteinExistence type="predicted"/>
<protein>
    <recommendedName>
        <fullName evidence="6">Mid2 domain-containing protein</fullName>
    </recommendedName>
</protein>
<feature type="region of interest" description="Disordered" evidence="1">
    <location>
        <begin position="218"/>
        <end position="244"/>
    </location>
</feature>